<organism evidence="2 3">
    <name type="scientific">Varunaivibrio sulfuroxidans</name>
    <dbReference type="NCBI Taxonomy" id="1773489"/>
    <lineage>
        <taxon>Bacteria</taxon>
        <taxon>Pseudomonadati</taxon>
        <taxon>Pseudomonadota</taxon>
        <taxon>Alphaproteobacteria</taxon>
        <taxon>Rhodospirillales</taxon>
        <taxon>Magnetovibrionaceae</taxon>
        <taxon>Varunaivibrio</taxon>
    </lineage>
</organism>
<reference evidence="2 3" key="1">
    <citation type="submission" date="2019-03" db="EMBL/GenBank/DDBJ databases">
        <title>Genomic Encyclopedia of Type Strains, Phase IV (KMG-IV): sequencing the most valuable type-strain genomes for metagenomic binning, comparative biology and taxonomic classification.</title>
        <authorList>
            <person name="Goeker M."/>
        </authorList>
    </citation>
    <scope>NUCLEOTIDE SEQUENCE [LARGE SCALE GENOMIC DNA]</scope>
    <source>
        <strain evidence="2 3">DSM 101688</strain>
    </source>
</reference>
<dbReference type="RefSeq" id="WP_132939889.1">
    <property type="nucleotide sequence ID" value="NZ_CP119676.1"/>
</dbReference>
<dbReference type="AlphaFoldDB" id="A0A4R3J5I0"/>
<dbReference type="Proteomes" id="UP000295304">
    <property type="component" value="Unassembled WGS sequence"/>
</dbReference>
<feature type="region of interest" description="Disordered" evidence="1">
    <location>
        <begin position="1"/>
        <end position="67"/>
    </location>
</feature>
<evidence type="ECO:0000313" key="2">
    <source>
        <dbReference type="EMBL" id="TCS60575.1"/>
    </source>
</evidence>
<proteinExistence type="predicted"/>
<protein>
    <submittedName>
        <fullName evidence="2">Uncharacterized protein</fullName>
    </submittedName>
</protein>
<evidence type="ECO:0000256" key="1">
    <source>
        <dbReference type="SAM" id="MobiDB-lite"/>
    </source>
</evidence>
<evidence type="ECO:0000313" key="3">
    <source>
        <dbReference type="Proteomes" id="UP000295304"/>
    </source>
</evidence>
<accession>A0A4R3J5I0</accession>
<feature type="compositionally biased region" description="Polar residues" evidence="1">
    <location>
        <begin position="55"/>
        <end position="67"/>
    </location>
</feature>
<name>A0A4R3J5I0_9PROT</name>
<comment type="caution">
    <text evidence="2">The sequence shown here is derived from an EMBL/GenBank/DDBJ whole genome shotgun (WGS) entry which is preliminary data.</text>
</comment>
<feature type="compositionally biased region" description="Polar residues" evidence="1">
    <location>
        <begin position="1"/>
        <end position="18"/>
    </location>
</feature>
<feature type="compositionally biased region" description="Basic and acidic residues" evidence="1">
    <location>
        <begin position="40"/>
        <end position="53"/>
    </location>
</feature>
<gene>
    <name evidence="2" type="ORF">EDD55_11049</name>
</gene>
<dbReference type="EMBL" id="SLZW01000010">
    <property type="protein sequence ID" value="TCS60575.1"/>
    <property type="molecule type" value="Genomic_DNA"/>
</dbReference>
<keyword evidence="3" id="KW-1185">Reference proteome</keyword>
<sequence>MSHTLQVSQATSQNTSYSRIDAQRQKLGAAQSAQSVSTDGADREHDGDGDDRASVTPTRGQSVNTVA</sequence>